<keyword evidence="13 20" id="KW-1015">Disulfide bond</keyword>
<feature type="domain" description="Cadherin" evidence="26">
    <location>
        <begin position="2552"/>
        <end position="2653"/>
    </location>
</feature>
<evidence type="ECO:0000256" key="17">
    <source>
        <dbReference type="ARBA" id="ARBA00076313"/>
    </source>
</evidence>
<feature type="domain" description="Cadherin" evidence="26">
    <location>
        <begin position="34"/>
        <end position="126"/>
    </location>
</feature>
<feature type="domain" description="Cadherin" evidence="26">
    <location>
        <begin position="1410"/>
        <end position="1511"/>
    </location>
</feature>
<evidence type="ECO:0000256" key="23">
    <source>
        <dbReference type="SAM" id="SignalP"/>
    </source>
</evidence>
<evidence type="ECO:0000256" key="22">
    <source>
        <dbReference type="SAM" id="Phobius"/>
    </source>
</evidence>
<evidence type="ECO:0000256" key="5">
    <source>
        <dbReference type="ARBA" id="ARBA00022692"/>
    </source>
</evidence>
<dbReference type="FunFam" id="2.60.40.60:FF:000116">
    <property type="entry name" value="Dachsous cadherin-related 2"/>
    <property type="match status" value="1"/>
</dbReference>
<dbReference type="FunFam" id="2.60.40.60:FF:000131">
    <property type="entry name" value="FAT atypical cadherin 4"/>
    <property type="match status" value="1"/>
</dbReference>
<feature type="domain" description="EGF-like" evidence="25">
    <location>
        <begin position="3884"/>
        <end position="3920"/>
    </location>
</feature>
<feature type="disulfide bond" evidence="20">
    <location>
        <begin position="3872"/>
        <end position="3881"/>
    </location>
</feature>
<dbReference type="FunFam" id="2.60.40.60:FF:000154">
    <property type="entry name" value="FAT atypical cadherin 4"/>
    <property type="match status" value="1"/>
</dbReference>
<feature type="domain" description="Cadherin" evidence="26">
    <location>
        <begin position="1612"/>
        <end position="1722"/>
    </location>
</feature>
<keyword evidence="3 20" id="KW-0245">EGF-like domain</keyword>
<feature type="signal peptide" evidence="23">
    <location>
        <begin position="1"/>
        <end position="33"/>
    </location>
</feature>
<feature type="domain" description="Cadherin" evidence="26">
    <location>
        <begin position="3493"/>
        <end position="3600"/>
    </location>
</feature>
<feature type="domain" description="Cadherin" evidence="26">
    <location>
        <begin position="2347"/>
        <end position="2450"/>
    </location>
</feature>
<keyword evidence="14" id="KW-0325">Glycoprotein</keyword>
<feature type="disulfide bond" evidence="20">
    <location>
        <begin position="3834"/>
        <end position="3843"/>
    </location>
</feature>
<dbReference type="GeneTree" id="ENSGT00940000155719"/>
<dbReference type="PRINTS" id="PR00205">
    <property type="entry name" value="CADHERIN"/>
</dbReference>
<dbReference type="InterPro" id="IPR002126">
    <property type="entry name" value="Cadherin-like_dom"/>
</dbReference>
<dbReference type="InterPro" id="IPR001881">
    <property type="entry name" value="EGF-like_Ca-bd_dom"/>
</dbReference>
<dbReference type="PROSITE" id="PS00022">
    <property type="entry name" value="EGF_1"/>
    <property type="match status" value="7"/>
</dbReference>
<dbReference type="FunFam" id="2.60.40.60:FF:000037">
    <property type="entry name" value="FAT atypical cadherin 1"/>
    <property type="match status" value="1"/>
</dbReference>
<reference evidence="27" key="2">
    <citation type="submission" date="2025-08" db="UniProtKB">
        <authorList>
            <consortium name="Ensembl"/>
        </authorList>
    </citation>
    <scope>IDENTIFICATION</scope>
</reference>
<evidence type="ECO:0000256" key="9">
    <source>
        <dbReference type="ARBA" id="ARBA00022837"/>
    </source>
</evidence>
<evidence type="ECO:0000259" key="26">
    <source>
        <dbReference type="PROSITE" id="PS50268"/>
    </source>
</evidence>
<evidence type="ECO:0000256" key="4">
    <source>
        <dbReference type="ARBA" id="ARBA00022553"/>
    </source>
</evidence>
<dbReference type="SMART" id="SM00179">
    <property type="entry name" value="EGF_CA"/>
    <property type="match status" value="5"/>
</dbReference>
<dbReference type="InterPro" id="IPR049883">
    <property type="entry name" value="NOTCH1_EGF-like"/>
</dbReference>
<keyword evidence="10" id="KW-0130">Cell adhesion</keyword>
<dbReference type="FunFam" id="2.60.40.60:FF:000134">
    <property type="entry name" value="protocadherin Fat 4"/>
    <property type="match status" value="1"/>
</dbReference>
<feature type="region of interest" description="Disordered" evidence="21">
    <location>
        <begin position="4797"/>
        <end position="4910"/>
    </location>
</feature>
<evidence type="ECO:0000256" key="16">
    <source>
        <dbReference type="ARBA" id="ARBA00070347"/>
    </source>
</evidence>
<comment type="subunit">
    <text evidence="15">Heterophilic interaction with DCHS1; this interaction affects their respective protein levels. Interacts (via cytoplasmic domain) with MPDZ. Forms a complex with PALS1 and MPDZ.</text>
</comment>
<proteinExistence type="predicted"/>
<dbReference type="Gene3D" id="2.10.25.10">
    <property type="entry name" value="Laminin"/>
    <property type="match status" value="6"/>
</dbReference>
<gene>
    <name evidence="27" type="primary">FAT4</name>
</gene>
<dbReference type="FunFam" id="2.10.25.10:FF:000335">
    <property type="entry name" value="protocadherin Fat 4 isoform X2"/>
    <property type="match status" value="1"/>
</dbReference>
<evidence type="ECO:0000256" key="14">
    <source>
        <dbReference type="ARBA" id="ARBA00023180"/>
    </source>
</evidence>
<evidence type="ECO:0000256" key="13">
    <source>
        <dbReference type="ARBA" id="ARBA00023157"/>
    </source>
</evidence>
<feature type="domain" description="Cadherin" evidence="26">
    <location>
        <begin position="3179"/>
        <end position="3282"/>
    </location>
</feature>
<dbReference type="Pfam" id="PF00028">
    <property type="entry name" value="Cadherin"/>
    <property type="match status" value="33"/>
</dbReference>
<keyword evidence="5 22" id="KW-0812">Transmembrane</keyword>
<reference evidence="27" key="1">
    <citation type="submission" date="2023-05" db="EMBL/GenBank/DDBJ databases">
        <title>High-quality long-read genome of Scophthalmus maximus.</title>
        <authorList>
            <person name="Lien S."/>
            <person name="Martinez P."/>
        </authorList>
    </citation>
    <scope>NUCLEOTIDE SEQUENCE [LARGE SCALE GENOMIC DNA]</scope>
</reference>
<feature type="domain" description="EGF-like" evidence="25">
    <location>
        <begin position="3786"/>
        <end position="3844"/>
    </location>
</feature>
<dbReference type="CDD" id="cd00053">
    <property type="entry name" value="EGF"/>
    <property type="match status" value="1"/>
</dbReference>
<dbReference type="InterPro" id="IPR009030">
    <property type="entry name" value="Growth_fac_rcpt_cys_sf"/>
</dbReference>
<dbReference type="Gene3D" id="2.60.40.60">
    <property type="entry name" value="Cadherins"/>
    <property type="match status" value="34"/>
</dbReference>
<feature type="domain" description="Cadherin" evidence="26">
    <location>
        <begin position="673"/>
        <end position="776"/>
    </location>
</feature>
<dbReference type="InterPro" id="IPR018097">
    <property type="entry name" value="EGF_Ca-bd_CS"/>
</dbReference>
<feature type="disulfide bond" evidence="20">
    <location>
        <begin position="4442"/>
        <end position="4451"/>
    </location>
</feature>
<dbReference type="FunFam" id="2.60.40.60:FF:000039">
    <property type="entry name" value="FAT atypical cadherin 3"/>
    <property type="match status" value="1"/>
</dbReference>
<evidence type="ECO:0000256" key="18">
    <source>
        <dbReference type="ARBA" id="ARBA00081404"/>
    </source>
</evidence>
<feature type="domain" description="Cadherin" evidence="26">
    <location>
        <begin position="2033"/>
        <end position="2136"/>
    </location>
</feature>
<feature type="domain" description="Cadherin" evidence="26">
    <location>
        <begin position="1927"/>
        <end position="2033"/>
    </location>
</feature>
<feature type="domain" description="Cadherin" evidence="26">
    <location>
        <begin position="2968"/>
        <end position="3073"/>
    </location>
</feature>
<dbReference type="SMART" id="SM00181">
    <property type="entry name" value="EGF"/>
    <property type="match status" value="6"/>
</dbReference>
<dbReference type="Pfam" id="PF12661">
    <property type="entry name" value="hEGF"/>
    <property type="match status" value="1"/>
</dbReference>
<dbReference type="SMART" id="SM00112">
    <property type="entry name" value="CA"/>
    <property type="match status" value="34"/>
</dbReference>
<dbReference type="PROSITE" id="PS01186">
    <property type="entry name" value="EGF_2"/>
    <property type="match status" value="4"/>
</dbReference>
<feature type="domain" description="Cadherin" evidence="26">
    <location>
        <begin position="2857"/>
        <end position="2967"/>
    </location>
</feature>
<dbReference type="CDD" id="cd11304">
    <property type="entry name" value="Cadherin_repeat"/>
    <property type="match status" value="33"/>
</dbReference>
<evidence type="ECO:0000256" key="19">
    <source>
        <dbReference type="PROSITE-ProRule" id="PRU00043"/>
    </source>
</evidence>
<evidence type="ECO:0000256" key="3">
    <source>
        <dbReference type="ARBA" id="ARBA00022536"/>
    </source>
</evidence>
<dbReference type="SMART" id="SM00282">
    <property type="entry name" value="LamG"/>
    <property type="match status" value="2"/>
</dbReference>
<keyword evidence="12 22" id="KW-0472">Membrane</keyword>
<dbReference type="CDD" id="cd00110">
    <property type="entry name" value="LamG"/>
    <property type="match status" value="2"/>
</dbReference>
<feature type="domain" description="Cadherin" evidence="26">
    <location>
        <begin position="2137"/>
        <end position="2241"/>
    </location>
</feature>
<dbReference type="FunFam" id="2.60.40.60:FF:000080">
    <property type="entry name" value="FAT atypical cadherin 1"/>
    <property type="match status" value="1"/>
</dbReference>
<dbReference type="PROSITE" id="PS50268">
    <property type="entry name" value="CADHERIN_2"/>
    <property type="match status" value="34"/>
</dbReference>
<dbReference type="GO" id="GO:0050793">
    <property type="term" value="P:regulation of developmental process"/>
    <property type="evidence" value="ECO:0007669"/>
    <property type="project" value="UniProtKB-ARBA"/>
</dbReference>
<dbReference type="InterPro" id="IPR015919">
    <property type="entry name" value="Cadherin-like_sf"/>
</dbReference>
<feature type="domain" description="Cadherin" evidence="26">
    <location>
        <begin position="3389"/>
        <end position="3494"/>
    </location>
</feature>
<evidence type="ECO:0000256" key="7">
    <source>
        <dbReference type="ARBA" id="ARBA00022729"/>
    </source>
</evidence>
<sequence length="4984" mass="541799">MALAGTRGSTGRFHLVLLLLLLLLWSLARRATSSQVRQEFQVPEEQPVGTYVGTIETRPSFAYRFSEGHKLFAINGTTGVICTSAVIDRELLQSDVVNVVVLSSQPTYPTEVRIVVLDINDNSPVFPDASIVVSFKEDASSGRQVILDTATDSDIGSNGVDHTTYRIVGGNEQRKFRLDITVNPSGEGAFLHLVSTGGLDREVTPSYQLLVEVEDKGDPKKFGYLQVNVTIQDINDNPPAFEQDQYQASVFEDAAVGSSVLQITASDQDEGANAEVRYFLDEGTPFQIDPKVGTITIKDVLDYESKREYSLTIHAVDNGVPSLSGRTEATIKLIDVNDNDPVVKFRYFPTTSKFASVDENAQIGTVVALLTVSDADSPTANGNISVSILGGNEQRHFEVHTSSVPNLSLIKVASVLDRERISSYNLTVSVSDNGRPVARSSFASLVIFVNDINDHPPIFQETLYRVDISEDVPKGSYIRGVSATDGDSGQNANLRYSLVSGNALGWFSISENSGLVTSAALLDREIASEIVLNISAKDQGLQPKISYTRLIINVTDVNDQVPTFAQGTYHVSLVEHAPAGTELALLSASDDDLGANGTVRFSFDAETAAGVQELFRLDAASGRLSTAAELDREDQASYLLHVRAADAGSPPLHSVGKVNITLRDINDNRPVFYPVQYFANVKENEPSGSYVTTVSATDPDLGRNGTVKYIITAGDASKFRINSNTGKITTLVPLDREEKTAYQLQVTAADGSGLRSHTQAIVTVTVIDTQDNPPVFSQTVYSFVMFENVAIGTVIGTVSATTVDLNTNISYLITSGDQRGLFSVNGAGQITASSQIDREEQGFYQLKVVARAGEITGEAFVNITVKDLNDNAPRFIHAVEHVSAVENWGTGHVIFQARAEDPDEGMNGMVVYSLRQNPKSLFHIHEKRGLITLTGPLEVTTSSYEVEVTASDTGVPQHTSGLVLIVSVYDVNDNSPVFDQLSYEVIILEAEPVNSRFFKVEATDKDSGLNGEIMYDITGGNTGDVFGIFPDGQLYIKAELDRELQDRYNLVVVAKDRAVEPLSASVNVSVILDDVNDNRPLFNSTNYVFHFEEEQERGSLVGRVFAEDKDFGPNSEVRYTFETAQPNFELNAITGELTSTLQLDRESLMRQRGAAVFSFVVVSSDQGLPKPLRDQAKVQVYVQDINDNPPKFTKDIYQASVSESAQNMTQLLRVSASDVDENRNGLVRYQVTEGNEEGQFSIDSSSGQVTLVGKLDYESTFSYSLKILAVDAGAVPLSSSCMLSISILDENDNSPSFPKSSLSVDVLENMRIGELVASVTATDADSGQNADITYTITATNNHGTFSISPNTGSIFLVKRLDYETQSFYKLNITAKDNGRPPRSSSIPVVIHVRDFNDNPPIFTPGDIFKSIPENLPISASVMTITAHDTDADINGLLEYSIIQQIPRGSFFNIDPGTGLIYTNKEIDREFSNLFELTVKATDQAVPAEFRRFALKNVTIWVTDLNDNVPSFVSQNALVAEPNIVIGSILTTVVAFDPDEGANGEVEYELVEGDSDTFIMDRYSGDIRLASQLVPSRLVYTLTVSATDHGTDRKTSRTEMAIILQGMDGPVFSQPKYITILKEGQPPGTNVISLDASSPRGSATKVEYFIVAVRSGGKAVGRLFTIGRNTGVIQTAAELDREKGSDLYLVDVYAIETDASQPRTQRAEVEITLQDVNDNPPVFPNDILDVTIEENVADGFKIMQLTATDADEGPNALVTYTIISGADDSFRIDPESGDLIATKKLDRERRSKYSLLVRADDGKQSSDMRLNITVKDINDHAPKFSRSTYSFDIPEDMAPGSIVAAILASDSDSGVNGEVTYSLEEDDEDETFLLNPVTGVFNVTRPLDYETQQYYILTARARDGGGQASAVRVYFNVLDVNDNPPVFNTSAYSTSVSESLPPGSSIITVGASDADDGPNAQLLYKIASGDPQAHFVITKEGVLQTKRALDRETQSFYNLVITVNDLAPPPMARFTSTAQVSVILLDVNDCPPTFTSQKMTYIQENTPVDTVVFTALAADADSGPNSYVEYSLRGPHGNKFSIGTVDGDVRLFGELDREELSNYTLTVVATDKGEPRLSSTMDVTMMVLDVNDNTPSFSQNIYDIEIEENTLTGTDVIQVFASDADEGTNGQIRFSISGGNSNSDFRIDSVTGVISVAKQLDREARPSYSLVVQAADRGSSPRVDRATVNIVLLDANDCSPAFELSPYTVNVQENLESLPKNILQVVARDDDQGANSQLSYMLSGGNDEGAFSLSSSGQLSLTRTLDREARGKYVLLVTATDSGSPPLSGTGTVTVLVDDENDNVPVFPSSAFHTTITEDAPTGTDVLLVNSSDADVGVNGVVSYSLTGGHGQFSINPATGQIITSSLLDREDRANYQLLVVATDGGQPEGLSSSATVSVTVTDINDNPPRFHHHPYVTHIPASTATGSLVFAVTVTDEDSGSNAQLHYSLMGRNSEKFKIDPVRGAITANEKLTGSSEVTLTVRVKDGGANPKTDMTTVTVRFVTGGNFPVIKVKERAFTFPESQPTNHVVTTVTGSSMRGGPLSYYIASGNLDYAFHIDQLSGELSIRHSLDYEHIQKYVLWVEARDQGFPPYSSYEKVEINVLDVNDNHPVFDKDPFHAEILENLSPQRLLMVSAVDLDSGPNGQLEYGIIDGNKENSFNINRATGEIRTTRPLDREKVAQYALKVKATDRGLPPKNTAVKVLISVLDVNDNAPRFSKIFSATVAENAPVGYTVTRVTTTDEDAGSNAISRYSITDTSLPFNINPSTGDITISRLLNREDTDHYIVKVSAHDSGWTVSTDVTVFITDVNDNAPRFSRPSYYLDYPELTEVGSLVTRVSATDPDEGFNGRIFYFIRSQSEYFRINASSGEIFVKQQLKYQNSTGASSININRHSFIVTASDRAVKPLLSETTVIVNIVDSNDNPPEFDSPGYFTPVTKSVKVGTRLIRVGAQDKKDFGLNSEVEYSITGGNSSNKFKLDKTSGWITVASSLLSDMKKMFLIDVTASDRGNPPLSTRTSVRIAVTEENHHTPEFSQSQISATVPESLAVGTAIRTVSARDKDKEMNGLITYNITSGNDKGLFSLNSKTGVLSLAQPLDFEEKQQHELRVSATDGGWITKASYVSVTVHVTDVNDNPPVFDPDEYFPTVQENVPSATTVVKMNATDRDAGANAVMAYVIQSSDSDLFVIDPNSGTITTQGFLDYEAKQVYHLTVKAFNVPDEERCSFANVNIQLKGANEYVPRFVSKQYYFEISEAAPRGAVVGEVFASDRDQGYDGVVYYLIFGKSRKKGFGINRKTGQIYVTGTLDREKEEKISLKVLAKNAGSIRGADIDEVFVNITILDANDPPVFTQELYDVQVSEGLSAGGLVTFVSADDSDSVPSWSRFSYSISPDFDKNVFTINSKTGQVSVATELDRETTPTYNLTILAVDTGTPPATGSATLIVNLEDINDNGPTLTSAYAEVMENQRAGTAVTTLTASDPDLPPNQGPFLYSLLSSGSANSYFSLSPAGVLTTSREIDREQISDFYLYVVIKDSGVPQMSSTATVHVKINDQNDNPSEPRSMEIFVHYFGNMFPGGSLGDVKPEDPDIQDRFHCSLIPPSSGLFTIPTGTCNLNSKARSTDGTFELTVRSSDGVHGSVSNTARVLFMGFTNATVDNSILIRLNSQGVKHFLTNHYLSFLRIANSQLAGLGTGVLLYGAFELNNQTFLMAAVKRGHGQYVNPSGVATFFQSIKDILHRQSGVQIDAVDHDPCTHNPCQNGGSCKRRLSVAPDMKTEESVPVILVSNHPLQPYACSCRPGYTGALCETDIDECQPSPCHNGGTCHNLVGGFSCTCPEGFTGMACERDVNECLSNPCKNGALCQNFPGGFNCLCKSGFAGRTCDSIINHCECNPCFNGGSCQNRVDGYYCHCAFGVFGKHCELNSYGFEELSYMEFPFLDPNNNYIYIKFATLQSDALLMYNHDNQTGDKAEFLALEIFEGRMRFSFNLGSGTYKLMTMMKVADGQFHTVIARRAGMAASLTVDLCGEDQEPGYCAVSNVAVHTDWILDVQPNRLSVGGVRSIEPVLHRRGQIATHDFVGCIMELAVNGRPLEPSQALASRGILDRCPRLEGACTASPCRHGGTCLDRWSWQQCQCVDGFTGKFCEKYITADTALSLDGTGRLDYSLKPGPKRDVLLRRALQGASSSSDAAAAAAGPSSLEVKFRTRSKSGTLLHVQESSNYTTVKLRNGNIHYISDAGVGGKVERTVGDAVLSDGQWHTLQLLKNGSATVLQVDGGHPRVIQHATQDFGGLGVLTFSLGGIPPGPAQQKTAAGFDGCLAYVRYNRENLPFTGEHGLVTLTKTSSSVKIGCRGPNLCQSSPCWDGLMCVNQWYTYQCVPPGDCASNPCQNQGSCVPDARAGFTCVCSEFYTGKTCETLVACLGVQCPQGTVCKTANNGGFVCSPSPTAETMVLPIWAVPAIVGSCATVLAFVVLGLILCNHCRGRNKTKVPKEPKEKKPKEKKKKKKKGSENVAFDDPDNIPPYGDDMTVRKQPEGNPKPDIIERENPYLIYDETDIPHNNETVPSAPCAPCNGPEADIEHYDIDNASSIAPSDADIIQHYKQFRSHTPKFSIQRHSPLGFARQSPLPLGATSYNYQPQYTQALRSTPLSHSHSACPTPNPLSRHSPAPFTKPSSFYRNTPTRELNLARRDGSPLDLHNDMCQPPPMFNYATRLGRRSKSPQTMASHGHTSRPGSRLKQPIEQIPLETGPPVGLSIEEVERLNTPRPRNPSICSADHGRSSSEEDCRRPLSRVRNPADGIPAPESSSESDSHDSFTCSEMEYDRDKPAAYSSRVPKLSQVNESDADDEDYGGRLKQRRYSSRRAEGGPGVSQMPPGDQHYTLPHKLGQPAGGFNWDNLLNWGPGFGHYVDVFKDLALLPENAAAKDIEMNSGDGSVTILNEGEAEQYV</sequence>
<feature type="domain" description="Cadherin" evidence="26">
    <location>
        <begin position="242"/>
        <end position="343"/>
    </location>
</feature>
<feature type="domain" description="Cadherin" evidence="26">
    <location>
        <begin position="2654"/>
        <end position="2757"/>
    </location>
</feature>
<feature type="compositionally biased region" description="Polar residues" evidence="21">
    <location>
        <begin position="4685"/>
        <end position="4699"/>
    </location>
</feature>
<evidence type="ECO:0000256" key="8">
    <source>
        <dbReference type="ARBA" id="ARBA00022737"/>
    </source>
</evidence>
<dbReference type="FunFam" id="2.60.40.60:FF:000110">
    <property type="entry name" value="FAT atypical cadherin 4"/>
    <property type="match status" value="1"/>
</dbReference>
<dbReference type="SUPFAM" id="SSF57184">
    <property type="entry name" value="Growth factor receptor domain"/>
    <property type="match status" value="1"/>
</dbReference>
<evidence type="ECO:0000313" key="27">
    <source>
        <dbReference type="Ensembl" id="ENSSMAP00000062179.1"/>
    </source>
</evidence>
<dbReference type="Pfam" id="PF07645">
    <property type="entry name" value="EGF_CA"/>
    <property type="match status" value="1"/>
</dbReference>
<feature type="domain" description="Cadherin" evidence="26">
    <location>
        <begin position="3074"/>
        <end position="3178"/>
    </location>
</feature>
<dbReference type="GO" id="GO:0005509">
    <property type="term" value="F:calcium ion binding"/>
    <property type="evidence" value="ECO:0007669"/>
    <property type="project" value="UniProtKB-UniRule"/>
</dbReference>
<feature type="domain" description="Laminin G" evidence="24">
    <location>
        <begin position="3959"/>
        <end position="4143"/>
    </location>
</feature>
<feature type="disulfide bond" evidence="20">
    <location>
        <begin position="3910"/>
        <end position="3919"/>
    </location>
</feature>
<feature type="domain" description="Cadherin" evidence="26">
    <location>
        <begin position="2242"/>
        <end position="2346"/>
    </location>
</feature>
<organism evidence="27 28">
    <name type="scientific">Scophthalmus maximus</name>
    <name type="common">Turbot</name>
    <name type="synonym">Psetta maxima</name>
    <dbReference type="NCBI Taxonomy" id="52904"/>
    <lineage>
        <taxon>Eukaryota</taxon>
        <taxon>Metazoa</taxon>
        <taxon>Chordata</taxon>
        <taxon>Craniata</taxon>
        <taxon>Vertebrata</taxon>
        <taxon>Euteleostomi</taxon>
        <taxon>Actinopterygii</taxon>
        <taxon>Neopterygii</taxon>
        <taxon>Teleostei</taxon>
        <taxon>Neoteleostei</taxon>
        <taxon>Acanthomorphata</taxon>
        <taxon>Carangaria</taxon>
        <taxon>Pleuronectiformes</taxon>
        <taxon>Pleuronectoidei</taxon>
        <taxon>Scophthalmidae</taxon>
        <taxon>Scophthalmus</taxon>
    </lineage>
</organism>
<dbReference type="FunFam" id="2.60.120.200:FF:000030">
    <property type="entry name" value="FAT atypical cadherin 4"/>
    <property type="match status" value="1"/>
</dbReference>
<dbReference type="SUPFAM" id="SSF49313">
    <property type="entry name" value="Cadherin-like"/>
    <property type="match status" value="35"/>
</dbReference>
<feature type="domain" description="Cadherin" evidence="26">
    <location>
        <begin position="1298"/>
        <end position="1402"/>
    </location>
</feature>
<dbReference type="FunFam" id="2.10.25.10:FF:000293">
    <property type="entry name" value="FAT atypical cadherin 4"/>
    <property type="match status" value="1"/>
</dbReference>
<dbReference type="GO" id="GO:0120036">
    <property type="term" value="P:plasma membrane bounded cell projection organization"/>
    <property type="evidence" value="ECO:0007669"/>
    <property type="project" value="UniProtKB-ARBA"/>
</dbReference>
<dbReference type="FunFam" id="2.10.25.10:FF:000168">
    <property type="entry name" value="FAT atypical cadherin 4"/>
    <property type="match status" value="1"/>
</dbReference>
<dbReference type="Pfam" id="PF02210">
    <property type="entry name" value="Laminin_G_2"/>
    <property type="match status" value="2"/>
</dbReference>
<feature type="domain" description="Cadherin" evidence="26">
    <location>
        <begin position="3283"/>
        <end position="3388"/>
    </location>
</feature>
<evidence type="ECO:0000259" key="24">
    <source>
        <dbReference type="PROSITE" id="PS50025"/>
    </source>
</evidence>
<dbReference type="InterPro" id="IPR020894">
    <property type="entry name" value="Cadherin_CS"/>
</dbReference>
<feature type="disulfide bond" evidence="20">
    <location>
        <begin position="4172"/>
        <end position="4181"/>
    </location>
</feature>
<feature type="compositionally biased region" description="Basic and acidic residues" evidence="21">
    <location>
        <begin position="4526"/>
        <end position="4535"/>
    </location>
</feature>
<dbReference type="FunFam" id="2.60.40.60:FF:000115">
    <property type="entry name" value="FAT atypical cadherin 4"/>
    <property type="match status" value="1"/>
</dbReference>
<feature type="transmembrane region" description="Helical" evidence="22">
    <location>
        <begin position="4489"/>
        <end position="4515"/>
    </location>
</feature>
<dbReference type="FunFam" id="2.60.40.60:FF:000029">
    <property type="entry name" value="Cadherin EGF LAG seven-pass G-type receptor 3"/>
    <property type="match status" value="1"/>
</dbReference>
<keyword evidence="2" id="KW-1003">Cell membrane</keyword>
<dbReference type="GO" id="GO:0005886">
    <property type="term" value="C:plasma membrane"/>
    <property type="evidence" value="ECO:0007669"/>
    <property type="project" value="UniProtKB-SubCell"/>
</dbReference>
<dbReference type="InterPro" id="IPR000742">
    <property type="entry name" value="EGF"/>
</dbReference>
<feature type="domain" description="Cadherin" evidence="26">
    <location>
        <begin position="1824"/>
        <end position="1926"/>
    </location>
</feature>
<dbReference type="PROSITE" id="PS00010">
    <property type="entry name" value="ASX_HYDROXYL"/>
    <property type="match status" value="3"/>
</dbReference>
<dbReference type="GO" id="GO:0007423">
    <property type="term" value="P:sensory organ development"/>
    <property type="evidence" value="ECO:0007669"/>
    <property type="project" value="UniProtKB-ARBA"/>
</dbReference>
<dbReference type="GO" id="GO:0030182">
    <property type="term" value="P:neuron differentiation"/>
    <property type="evidence" value="ECO:0007669"/>
    <property type="project" value="UniProtKB-ARBA"/>
</dbReference>
<dbReference type="FunFam" id="2.60.40.60:FF:000020">
    <property type="entry name" value="Dachsous cadherin-related 1b"/>
    <property type="match status" value="3"/>
</dbReference>
<dbReference type="FunFam" id="2.60.40.60:FF:000275">
    <property type="entry name" value="Si:dkey-30k22.7"/>
    <property type="match status" value="1"/>
</dbReference>
<dbReference type="FunFam" id="2.60.40.60:FF:000135">
    <property type="entry name" value="cadherin-23 isoform X1"/>
    <property type="match status" value="2"/>
</dbReference>
<evidence type="ECO:0000256" key="2">
    <source>
        <dbReference type="ARBA" id="ARBA00022475"/>
    </source>
</evidence>
<evidence type="ECO:0000256" key="10">
    <source>
        <dbReference type="ARBA" id="ARBA00022889"/>
    </source>
</evidence>
<evidence type="ECO:0000256" key="15">
    <source>
        <dbReference type="ARBA" id="ARBA00062851"/>
    </source>
</evidence>
<feature type="domain" description="Cadherin" evidence="26">
    <location>
        <begin position="127"/>
        <end position="241"/>
    </location>
</feature>
<feature type="domain" description="Cadherin" evidence="26">
    <location>
        <begin position="565"/>
        <end position="672"/>
    </location>
</feature>
<dbReference type="FunFam" id="2.60.40.60:FF:000180">
    <property type="entry name" value="FAT atypical cadherin 4"/>
    <property type="match status" value="1"/>
</dbReference>
<dbReference type="GO" id="GO:0051239">
    <property type="term" value="P:regulation of multicellular organismal process"/>
    <property type="evidence" value="ECO:0007669"/>
    <property type="project" value="UniProtKB-ARBA"/>
</dbReference>
<keyword evidence="9 19" id="KW-0106">Calcium</keyword>
<protein>
    <recommendedName>
        <fullName evidence="16">Protocadherin Fat 4</fullName>
    </recommendedName>
    <alternativeName>
        <fullName evidence="18">FAT tumor suppressor homolog 4</fullName>
    </alternativeName>
    <alternativeName>
        <fullName evidence="17">Fat-like cadherin protein FAT-J</fullName>
    </alternativeName>
</protein>
<feature type="compositionally biased region" description="Basic and acidic residues" evidence="21">
    <location>
        <begin position="4812"/>
        <end position="4824"/>
    </location>
</feature>
<dbReference type="FunFam" id="2.60.40.60:FF:000101">
    <property type="entry name" value="FAT atypical cadherin 4"/>
    <property type="match status" value="1"/>
</dbReference>
<comment type="subcellular location">
    <subcellularLocation>
        <location evidence="1">Cell membrane</location>
        <topology evidence="1">Single-pass type I membrane protein</topology>
    </subcellularLocation>
</comment>
<dbReference type="PANTHER" id="PTHR24026:SF126">
    <property type="entry name" value="PROTOCADHERIN FAT 4"/>
    <property type="match status" value="1"/>
</dbReference>
<feature type="domain" description="EGF-like" evidence="25">
    <location>
        <begin position="3922"/>
        <end position="3958"/>
    </location>
</feature>
<dbReference type="FunFam" id="2.60.40.60:FF:000144">
    <property type="entry name" value="FAT atypical cadherin 4"/>
    <property type="match status" value="1"/>
</dbReference>
<dbReference type="CDD" id="cd00054">
    <property type="entry name" value="EGF_CA"/>
    <property type="match status" value="5"/>
</dbReference>
<dbReference type="GO" id="GO:0003007">
    <property type="term" value="P:heart morphogenesis"/>
    <property type="evidence" value="ECO:0007669"/>
    <property type="project" value="UniProtKB-ARBA"/>
</dbReference>
<dbReference type="PROSITE" id="PS01187">
    <property type="entry name" value="EGF_CA"/>
    <property type="match status" value="1"/>
</dbReference>
<feature type="domain" description="Cadherin" evidence="26">
    <location>
        <begin position="777"/>
        <end position="875"/>
    </location>
</feature>
<dbReference type="FunFam" id="2.60.40.60:FF:000118">
    <property type="entry name" value="protocadherin Fat 4"/>
    <property type="match status" value="1"/>
</dbReference>
<feature type="domain" description="EGF-like" evidence="25">
    <location>
        <begin position="3846"/>
        <end position="3882"/>
    </location>
</feature>
<feature type="domain" description="EGF-like" evidence="25">
    <location>
        <begin position="4146"/>
        <end position="4182"/>
    </location>
</feature>
<dbReference type="FunFam" id="2.10.25.10:FF:000066">
    <property type="entry name" value="FAT atypical cadherin 4"/>
    <property type="match status" value="1"/>
</dbReference>
<feature type="domain" description="Cadherin" evidence="26">
    <location>
        <begin position="2757"/>
        <end position="2856"/>
    </location>
</feature>
<dbReference type="InterPro" id="IPR013320">
    <property type="entry name" value="ConA-like_dom_sf"/>
</dbReference>
<accession>A0A8D3DRM0</accession>
<evidence type="ECO:0000256" key="6">
    <source>
        <dbReference type="ARBA" id="ARBA00022723"/>
    </source>
</evidence>
<dbReference type="PROSITE" id="PS50025">
    <property type="entry name" value="LAM_G_DOMAIN"/>
    <property type="match status" value="2"/>
</dbReference>
<dbReference type="Gene3D" id="2.60.120.200">
    <property type="match status" value="2"/>
</dbReference>
<dbReference type="GO" id="GO:0007156">
    <property type="term" value="P:homophilic cell adhesion via plasma membrane adhesion molecules"/>
    <property type="evidence" value="ECO:0007669"/>
    <property type="project" value="InterPro"/>
</dbReference>
<feature type="domain" description="EGF-like" evidence="25">
    <location>
        <begin position="4415"/>
        <end position="4452"/>
    </location>
</feature>
<dbReference type="GO" id="GO:0007157">
    <property type="term" value="P:heterophilic cell-cell adhesion via plasma membrane cell adhesion molecules"/>
    <property type="evidence" value="ECO:0007669"/>
    <property type="project" value="UniProtKB-ARBA"/>
</dbReference>
<feature type="disulfide bond" evidence="20">
    <location>
        <begin position="3948"/>
        <end position="3957"/>
    </location>
</feature>
<dbReference type="InterPro" id="IPR001791">
    <property type="entry name" value="Laminin_G"/>
</dbReference>
<feature type="chain" id="PRO_5034475708" description="Protocadherin Fat 4" evidence="23">
    <location>
        <begin position="34"/>
        <end position="4984"/>
    </location>
</feature>
<dbReference type="FunFam" id="2.60.40.60:FF:000106">
    <property type="entry name" value="FAT atypical cadherin 4"/>
    <property type="match status" value="2"/>
</dbReference>
<feature type="domain" description="Cadherin" evidence="26">
    <location>
        <begin position="460"/>
        <end position="564"/>
    </location>
</feature>
<dbReference type="FunFam" id="2.60.40.60:FF:000108">
    <property type="entry name" value="FAT atypical cadherin 4"/>
    <property type="match status" value="1"/>
</dbReference>
<keyword evidence="7 23" id="KW-0732">Signal</keyword>
<dbReference type="SUPFAM" id="SSF57196">
    <property type="entry name" value="EGF/Laminin"/>
    <property type="match status" value="1"/>
</dbReference>
<keyword evidence="8" id="KW-0677">Repeat</keyword>
<feature type="domain" description="Cadherin" evidence="26">
    <location>
        <begin position="2451"/>
        <end position="2551"/>
    </location>
</feature>
<feature type="domain" description="Cadherin" evidence="26">
    <location>
        <begin position="1083"/>
        <end position="1192"/>
    </location>
</feature>
<dbReference type="PROSITE" id="PS50026">
    <property type="entry name" value="EGF_3"/>
    <property type="match status" value="6"/>
</dbReference>
<dbReference type="FunFam" id="2.10.25.10:FF:000344">
    <property type="entry name" value="FAT atypical cadherin 4"/>
    <property type="match status" value="1"/>
</dbReference>
<dbReference type="FunFam" id="2.60.40.60:FF:000024">
    <property type="entry name" value="FAT atypical cadherin 3"/>
    <property type="match status" value="4"/>
</dbReference>
<evidence type="ECO:0000256" key="20">
    <source>
        <dbReference type="PROSITE-ProRule" id="PRU00076"/>
    </source>
</evidence>
<feature type="domain" description="Cadherin" evidence="26">
    <location>
        <begin position="876"/>
        <end position="978"/>
    </location>
</feature>
<feature type="region of interest" description="Disordered" evidence="21">
    <location>
        <begin position="4753"/>
        <end position="4775"/>
    </location>
</feature>
<comment type="caution">
    <text evidence="20">Lacks conserved residue(s) required for the propagation of feature annotation.</text>
</comment>
<feature type="domain" description="Laminin G" evidence="24">
    <location>
        <begin position="4210"/>
        <end position="4387"/>
    </location>
</feature>
<dbReference type="SUPFAM" id="SSF49899">
    <property type="entry name" value="Concanavalin A-like lectins/glucanases"/>
    <property type="match status" value="2"/>
</dbReference>
<dbReference type="FunFam" id="2.60.40.60:FF:000143">
    <property type="entry name" value="FAT atypical cadherin 4"/>
    <property type="match status" value="1"/>
</dbReference>
<evidence type="ECO:0000256" key="21">
    <source>
        <dbReference type="SAM" id="MobiDB-lite"/>
    </source>
</evidence>
<dbReference type="Pfam" id="PF25374">
    <property type="entry name" value="Cadherin_FAT4_N"/>
    <property type="match status" value="1"/>
</dbReference>
<dbReference type="GO" id="GO:0007163">
    <property type="term" value="P:establishment or maintenance of cell polarity"/>
    <property type="evidence" value="ECO:0007669"/>
    <property type="project" value="UniProtKB-ARBA"/>
</dbReference>
<dbReference type="Ensembl" id="ENSSMAT00000060282.1">
    <property type="protein sequence ID" value="ENSSMAP00000062179.1"/>
    <property type="gene ID" value="ENSSMAG00000007726.2"/>
</dbReference>
<dbReference type="InterPro" id="IPR000152">
    <property type="entry name" value="EGF-type_Asp/Asn_hydroxyl_site"/>
</dbReference>
<dbReference type="FunFam" id="2.60.40.60:FF:000010">
    <property type="entry name" value="Cadherin EGF LAG seven-pass G-type receptor 3"/>
    <property type="match status" value="3"/>
</dbReference>
<evidence type="ECO:0000256" key="1">
    <source>
        <dbReference type="ARBA" id="ARBA00004251"/>
    </source>
</evidence>
<keyword evidence="4" id="KW-0597">Phosphoprotein</keyword>
<evidence type="ECO:0000256" key="12">
    <source>
        <dbReference type="ARBA" id="ARBA00023136"/>
    </source>
</evidence>
<dbReference type="Proteomes" id="UP000694558">
    <property type="component" value="Chromosome 13"/>
</dbReference>
<keyword evidence="11 22" id="KW-1133">Transmembrane helix</keyword>
<name>A0A8D3DRM0_SCOMX</name>
<evidence type="ECO:0000256" key="11">
    <source>
        <dbReference type="ARBA" id="ARBA00022989"/>
    </source>
</evidence>
<dbReference type="FunFam" id="2.60.40.60:FF:000123">
    <property type="entry name" value="Protocadherin beta 4"/>
    <property type="match status" value="1"/>
</dbReference>
<feature type="domain" description="Cadherin" evidence="26">
    <location>
        <begin position="1193"/>
        <end position="1297"/>
    </location>
</feature>
<dbReference type="FunFam" id="2.60.40.60:FF:000081">
    <property type="entry name" value="protocadherin Fat 4"/>
    <property type="match status" value="1"/>
</dbReference>
<evidence type="ECO:0000313" key="28">
    <source>
        <dbReference type="Proteomes" id="UP000694558"/>
    </source>
</evidence>
<dbReference type="InterPro" id="IPR013032">
    <property type="entry name" value="EGF-like_CS"/>
</dbReference>
<keyword evidence="6" id="KW-0479">Metal-binding</keyword>
<feature type="region of interest" description="Disordered" evidence="21">
    <location>
        <begin position="4685"/>
        <end position="4714"/>
    </location>
</feature>
<dbReference type="PANTHER" id="PTHR24026">
    <property type="entry name" value="FAT ATYPICAL CADHERIN-RELATED"/>
    <property type="match status" value="1"/>
</dbReference>
<dbReference type="PROSITE" id="PS00232">
    <property type="entry name" value="CADHERIN_1"/>
    <property type="match status" value="19"/>
</dbReference>
<feature type="domain" description="Cadherin" evidence="26">
    <location>
        <begin position="979"/>
        <end position="1082"/>
    </location>
</feature>
<dbReference type="GO" id="GO:0001736">
    <property type="term" value="P:establishment of planar polarity"/>
    <property type="evidence" value="ECO:0007669"/>
    <property type="project" value="UniProtKB-ARBA"/>
</dbReference>
<feature type="region of interest" description="Disordered" evidence="21">
    <location>
        <begin position="4523"/>
        <end position="4579"/>
    </location>
</feature>
<evidence type="ECO:0000259" key="25">
    <source>
        <dbReference type="PROSITE" id="PS50026"/>
    </source>
</evidence>
<dbReference type="Pfam" id="PF00008">
    <property type="entry name" value="EGF"/>
    <property type="match status" value="2"/>
</dbReference>
<dbReference type="FunFam" id="2.60.40.60:FF:000035">
    <property type="entry name" value="Protocadherin Fat 3"/>
    <property type="match status" value="1"/>
</dbReference>
<dbReference type="FunFam" id="2.10.25.10:FF:000151">
    <property type="entry name" value="FAT atypical cadherin 4"/>
    <property type="match status" value="1"/>
</dbReference>
<feature type="domain" description="Cadherin" evidence="26">
    <location>
        <begin position="349"/>
        <end position="459"/>
    </location>
</feature>
<feature type="domain" description="Cadherin" evidence="26">
    <location>
        <begin position="1723"/>
        <end position="1823"/>
    </location>
</feature>
<feature type="domain" description="Cadherin" evidence="26">
    <location>
        <begin position="1526"/>
        <end position="1611"/>
    </location>
</feature>